<keyword evidence="9" id="KW-1185">Reference proteome</keyword>
<dbReference type="NCBIfam" id="TIGR03860">
    <property type="entry name" value="FMN_nitrolo"/>
    <property type="match status" value="1"/>
</dbReference>
<evidence type="ECO:0000313" key="8">
    <source>
        <dbReference type="EMBL" id="MBD2870556.1"/>
    </source>
</evidence>
<dbReference type="InterPro" id="IPR051260">
    <property type="entry name" value="Diverse_substr_monoxygenases"/>
</dbReference>
<dbReference type="AlphaFoldDB" id="A0A927H6H3"/>
<feature type="binding site" evidence="6">
    <location>
        <position position="150"/>
    </location>
    <ligand>
        <name>FMN</name>
        <dbReference type="ChEBI" id="CHEBI:58210"/>
    </ligand>
</feature>
<evidence type="ECO:0000313" key="9">
    <source>
        <dbReference type="Proteomes" id="UP000632125"/>
    </source>
</evidence>
<dbReference type="InterPro" id="IPR016215">
    <property type="entry name" value="NTA_MOA"/>
</dbReference>
<evidence type="ECO:0000259" key="7">
    <source>
        <dbReference type="Pfam" id="PF00296"/>
    </source>
</evidence>
<dbReference type="Gene3D" id="3.20.20.30">
    <property type="entry name" value="Luciferase-like domain"/>
    <property type="match status" value="1"/>
</dbReference>
<keyword evidence="4" id="KW-0503">Monooxygenase</keyword>
<dbReference type="Pfam" id="PF00296">
    <property type="entry name" value="Bac_luciferase"/>
    <property type="match status" value="1"/>
</dbReference>
<comment type="caution">
    <text evidence="8">The sequence shown here is derived from an EMBL/GenBank/DDBJ whole genome shotgun (WGS) entry which is preliminary data.</text>
</comment>
<feature type="binding site" evidence="6">
    <location>
        <position position="96"/>
    </location>
    <ligand>
        <name>FMN</name>
        <dbReference type="ChEBI" id="CHEBI:58210"/>
    </ligand>
</feature>
<evidence type="ECO:0000256" key="1">
    <source>
        <dbReference type="ARBA" id="ARBA00022630"/>
    </source>
</evidence>
<dbReference type="GO" id="GO:0016705">
    <property type="term" value="F:oxidoreductase activity, acting on paired donors, with incorporation or reduction of molecular oxygen"/>
    <property type="evidence" value="ECO:0007669"/>
    <property type="project" value="InterPro"/>
</dbReference>
<feature type="binding site" evidence="6">
    <location>
        <position position="59"/>
    </location>
    <ligand>
        <name>FMN</name>
        <dbReference type="ChEBI" id="CHEBI:58210"/>
    </ligand>
</feature>
<dbReference type="InterPro" id="IPR036661">
    <property type="entry name" value="Luciferase-like_sf"/>
</dbReference>
<keyword evidence="2 6" id="KW-0288">FMN</keyword>
<dbReference type="PIRSF" id="PIRSF000337">
    <property type="entry name" value="NTA_MOA"/>
    <property type="match status" value="1"/>
</dbReference>
<dbReference type="Proteomes" id="UP000632125">
    <property type="component" value="Unassembled WGS sequence"/>
</dbReference>
<protein>
    <submittedName>
        <fullName evidence="8">LLM class flavin-dependent oxidoreductase</fullName>
    </submittedName>
</protein>
<reference evidence="8" key="1">
    <citation type="submission" date="2020-09" db="EMBL/GenBank/DDBJ databases">
        <title>A novel bacterium of genus Paenibacillus, isolated from South China Sea.</title>
        <authorList>
            <person name="Huang H."/>
            <person name="Mo K."/>
            <person name="Hu Y."/>
        </authorList>
    </citation>
    <scope>NUCLEOTIDE SEQUENCE</scope>
    <source>
        <strain evidence="8">IB182493</strain>
    </source>
</reference>
<feature type="domain" description="Luciferase-like" evidence="7">
    <location>
        <begin position="26"/>
        <end position="382"/>
    </location>
</feature>
<dbReference type="PANTHER" id="PTHR30011">
    <property type="entry name" value="ALKANESULFONATE MONOOXYGENASE-RELATED"/>
    <property type="match status" value="1"/>
</dbReference>
<organism evidence="8 9">
    <name type="scientific">Paenibacillus arenilitoris</name>
    <dbReference type="NCBI Taxonomy" id="2772299"/>
    <lineage>
        <taxon>Bacteria</taxon>
        <taxon>Bacillati</taxon>
        <taxon>Bacillota</taxon>
        <taxon>Bacilli</taxon>
        <taxon>Bacillales</taxon>
        <taxon>Paenibacillaceae</taxon>
        <taxon>Paenibacillus</taxon>
    </lineage>
</organism>
<accession>A0A927H6H3</accession>
<dbReference type="GO" id="GO:0004497">
    <property type="term" value="F:monooxygenase activity"/>
    <property type="evidence" value="ECO:0007669"/>
    <property type="project" value="UniProtKB-KW"/>
</dbReference>
<evidence type="ECO:0000256" key="2">
    <source>
        <dbReference type="ARBA" id="ARBA00022643"/>
    </source>
</evidence>
<evidence type="ECO:0000256" key="4">
    <source>
        <dbReference type="ARBA" id="ARBA00023033"/>
    </source>
</evidence>
<dbReference type="PANTHER" id="PTHR30011:SF16">
    <property type="entry name" value="C2H2 FINGER DOMAIN TRANSCRIPTION FACTOR (EUROFUNG)-RELATED"/>
    <property type="match status" value="1"/>
</dbReference>
<dbReference type="SUPFAM" id="SSF51679">
    <property type="entry name" value="Bacterial luciferase-like"/>
    <property type="match status" value="1"/>
</dbReference>
<keyword evidence="3" id="KW-0560">Oxidoreductase</keyword>
<dbReference type="EMBL" id="JACXIY010000022">
    <property type="protein sequence ID" value="MBD2870556.1"/>
    <property type="molecule type" value="Genomic_DNA"/>
</dbReference>
<keyword evidence="1 6" id="KW-0285">Flavoprotein</keyword>
<dbReference type="InterPro" id="IPR011251">
    <property type="entry name" value="Luciferase-like_dom"/>
</dbReference>
<name>A0A927H6H3_9BACL</name>
<proteinExistence type="inferred from homology"/>
<comment type="similarity">
    <text evidence="5">Belongs to the NtaA/SnaA/DszA monooxygenase family.</text>
</comment>
<gene>
    <name evidence="8" type="ORF">IDH41_18400</name>
</gene>
<dbReference type="RefSeq" id="WP_190863587.1">
    <property type="nucleotide sequence ID" value="NZ_JACXIY010000022.1"/>
</dbReference>
<evidence type="ECO:0000256" key="6">
    <source>
        <dbReference type="PIRSR" id="PIRSR000337-1"/>
    </source>
</evidence>
<sequence length="447" mass="49555">METAKRHMHLNLFLMNTGHHEASWRHPDTSPRRITELDYYCEIGRIAERGKLDSLFLADTYVLPVTVRHKVLHGLEPFTLLAAIAAVTSRIGLIGTASTTYNDPFHIARKFASLDHISGGRTGWNIVTTASESAAYNFGDRALPDHAQRYRRADEFVEVVKALWDSWEDGALVADKDSGVYADMDKIHPLAHKGAFFSVQGPLNVPRAPQGQPVLVQAGSSEDGKSFAAKVAEAVFTAQNDYRSGQAFYRDMKDRANRCGRSPDELRVLPGLYTVVGDTEAEAKELERELGELTVPAFGLQRLSTLFKVDLTGYPLDAPVPLELLPKADEINGNRGRYELIENMARREKLTIGQLIKRTAGSRGHAAAVGTPAQIADEMERWFKGEAADGFNLMPSHMPGGLADFVDKVIPELQNRGLFRSEYEGYTLRDHYGLPRPAGRGREGVRL</sequence>
<evidence type="ECO:0000256" key="3">
    <source>
        <dbReference type="ARBA" id="ARBA00023002"/>
    </source>
</evidence>
<feature type="binding site" evidence="6">
    <location>
        <position position="221"/>
    </location>
    <ligand>
        <name>FMN</name>
        <dbReference type="ChEBI" id="CHEBI:58210"/>
    </ligand>
</feature>
<feature type="binding site" evidence="6">
    <location>
        <position position="220"/>
    </location>
    <ligand>
        <name>FMN</name>
        <dbReference type="ChEBI" id="CHEBI:58210"/>
    </ligand>
</feature>
<evidence type="ECO:0000256" key="5">
    <source>
        <dbReference type="ARBA" id="ARBA00033748"/>
    </source>
</evidence>
<dbReference type="CDD" id="cd01095">
    <property type="entry name" value="Nitrilotriacetate_monoxgenase"/>
    <property type="match status" value="1"/>
</dbReference>
<feature type="binding site" evidence="6">
    <location>
        <position position="146"/>
    </location>
    <ligand>
        <name>FMN</name>
        <dbReference type="ChEBI" id="CHEBI:58210"/>
    </ligand>
</feature>